<dbReference type="Proteomes" id="UP001234989">
    <property type="component" value="Chromosome 11"/>
</dbReference>
<sequence>MSPMGNTRNTRGSHNPKLPDPANKTRPPQPEDFPPLRTKPMEIDQTHNHNGKDSYAGALGYRMGNRSKLKIRLPPRAHEIIDGKAVVVFTKEEHELLADTCRWTIIDFNDIFSRDSIALNDDVDMKILKWTPNFKPNAKNSLAPVWINLPNLPWHYYEWDALCRIVDPIGVPLIMDKATTTKTRPITTKLRVQIDLAKPLIHTVREQQSNKEGKRKEDVDTHTKRGSQSLQRQQKHRSMEQQNGSNTMPMEESSNPTKNKDEGWHNVVKRRGKEINSKETPNGKKFTIDNNTTKVTSNFFNILQDKENGDMEDAEPSQVNLEEHDTSANQQNQVRSSRWDKAQKEKEGRASKRHQPKLNVRSTRSGNATSITNPEAELEGETLSLVIKDPKDIQNKRKKFTGEVSIPKEVTLQGEFRDDDRIIRKKEADQLTKWASLTNKMGTREDTISQGANWKGEVNTETHGMYNKQEGGYNNNHEPRINNTESLEKEMNMKKFIMMWK</sequence>
<organism evidence="2 3">
    <name type="scientific">Solanum verrucosum</name>
    <dbReference type="NCBI Taxonomy" id="315347"/>
    <lineage>
        <taxon>Eukaryota</taxon>
        <taxon>Viridiplantae</taxon>
        <taxon>Streptophyta</taxon>
        <taxon>Embryophyta</taxon>
        <taxon>Tracheophyta</taxon>
        <taxon>Spermatophyta</taxon>
        <taxon>Magnoliopsida</taxon>
        <taxon>eudicotyledons</taxon>
        <taxon>Gunneridae</taxon>
        <taxon>Pentapetalae</taxon>
        <taxon>asterids</taxon>
        <taxon>lamiids</taxon>
        <taxon>Solanales</taxon>
        <taxon>Solanaceae</taxon>
        <taxon>Solanoideae</taxon>
        <taxon>Solaneae</taxon>
        <taxon>Solanum</taxon>
    </lineage>
</organism>
<dbReference type="PANTHER" id="PTHR31286:SF164">
    <property type="entry name" value="ZINC FINGER, CCHC-TYPE"/>
    <property type="match status" value="1"/>
</dbReference>
<feature type="compositionally biased region" description="Basic and acidic residues" evidence="1">
    <location>
        <begin position="39"/>
        <end position="52"/>
    </location>
</feature>
<feature type="compositionally biased region" description="Polar residues" evidence="1">
    <location>
        <begin position="1"/>
        <end position="13"/>
    </location>
</feature>
<dbReference type="AlphaFoldDB" id="A0AAF0UXH5"/>
<keyword evidence="3" id="KW-1185">Reference proteome</keyword>
<feature type="region of interest" description="Disordered" evidence="1">
    <location>
        <begin position="466"/>
        <end position="485"/>
    </location>
</feature>
<proteinExistence type="predicted"/>
<feature type="compositionally biased region" description="Polar residues" evidence="1">
    <location>
        <begin position="240"/>
        <end position="257"/>
    </location>
</feature>
<feature type="region of interest" description="Disordered" evidence="1">
    <location>
        <begin position="201"/>
        <end position="290"/>
    </location>
</feature>
<feature type="compositionally biased region" description="Polar residues" evidence="1">
    <location>
        <begin position="472"/>
        <end position="485"/>
    </location>
</feature>
<feature type="compositionally biased region" description="Polar residues" evidence="1">
    <location>
        <begin position="360"/>
        <end position="373"/>
    </location>
</feature>
<evidence type="ECO:0000313" key="3">
    <source>
        <dbReference type="Proteomes" id="UP001234989"/>
    </source>
</evidence>
<protein>
    <recommendedName>
        <fullName evidence="4">DUF4283 domain-containing protein</fullName>
    </recommendedName>
</protein>
<dbReference type="InterPro" id="IPR040256">
    <property type="entry name" value="At4g02000-like"/>
</dbReference>
<reference evidence="2" key="1">
    <citation type="submission" date="2023-08" db="EMBL/GenBank/DDBJ databases">
        <title>A de novo genome assembly of Solanum verrucosum Schlechtendal, a Mexican diploid species geographically isolated from the other diploid A-genome species in potato relatives.</title>
        <authorList>
            <person name="Hosaka K."/>
        </authorList>
    </citation>
    <scope>NUCLEOTIDE SEQUENCE</scope>
    <source>
        <tissue evidence="2">Young leaves</tissue>
    </source>
</reference>
<feature type="region of interest" description="Disordered" evidence="1">
    <location>
        <begin position="310"/>
        <end position="376"/>
    </location>
</feature>
<accession>A0AAF0UXH5</accession>
<dbReference type="EMBL" id="CP133622">
    <property type="protein sequence ID" value="WMV54282.1"/>
    <property type="molecule type" value="Genomic_DNA"/>
</dbReference>
<gene>
    <name evidence="2" type="ORF">MTR67_047667</name>
</gene>
<dbReference type="PANTHER" id="PTHR31286">
    <property type="entry name" value="GLYCINE-RICH CELL WALL STRUCTURAL PROTEIN 1.8-LIKE"/>
    <property type="match status" value="1"/>
</dbReference>
<feature type="compositionally biased region" description="Polar residues" evidence="1">
    <location>
        <begin position="327"/>
        <end position="336"/>
    </location>
</feature>
<feature type="region of interest" description="Disordered" evidence="1">
    <location>
        <begin position="1"/>
        <end position="57"/>
    </location>
</feature>
<name>A0AAF0UXH5_SOLVR</name>
<evidence type="ECO:0000313" key="2">
    <source>
        <dbReference type="EMBL" id="WMV54282.1"/>
    </source>
</evidence>
<feature type="compositionally biased region" description="Basic and acidic residues" evidence="1">
    <location>
        <begin position="203"/>
        <end position="223"/>
    </location>
</feature>
<feature type="compositionally biased region" description="Basic and acidic residues" evidence="1">
    <location>
        <begin position="337"/>
        <end position="350"/>
    </location>
</feature>
<evidence type="ECO:0000256" key="1">
    <source>
        <dbReference type="SAM" id="MobiDB-lite"/>
    </source>
</evidence>
<evidence type="ECO:0008006" key="4">
    <source>
        <dbReference type="Google" id="ProtNLM"/>
    </source>
</evidence>